<feature type="chain" id="PRO_5042481853" evidence="1">
    <location>
        <begin position="28"/>
        <end position="354"/>
    </location>
</feature>
<evidence type="ECO:0000313" key="3">
    <source>
        <dbReference type="EMBL" id="MDS0246995.1"/>
    </source>
</evidence>
<feature type="domain" description="D-alanyl-D-alanine carboxypeptidase-like core" evidence="2">
    <location>
        <begin position="231"/>
        <end position="349"/>
    </location>
</feature>
<dbReference type="GO" id="GO:0008233">
    <property type="term" value="F:peptidase activity"/>
    <property type="evidence" value="ECO:0007669"/>
    <property type="project" value="InterPro"/>
</dbReference>
<protein>
    <submittedName>
        <fullName evidence="3">M15 family metallopeptidase</fullName>
    </submittedName>
</protein>
<name>A0AAJ2HLX9_9MICO</name>
<organism evidence="3 4">
    <name type="scientific">Microbacterium aurantiacum</name>
    <dbReference type="NCBI Taxonomy" id="162393"/>
    <lineage>
        <taxon>Bacteria</taxon>
        <taxon>Bacillati</taxon>
        <taxon>Actinomycetota</taxon>
        <taxon>Actinomycetes</taxon>
        <taxon>Micrococcales</taxon>
        <taxon>Microbacteriaceae</taxon>
        <taxon>Microbacterium</taxon>
    </lineage>
</organism>
<feature type="signal peptide" evidence="1">
    <location>
        <begin position="1"/>
        <end position="27"/>
    </location>
</feature>
<proteinExistence type="predicted"/>
<dbReference type="Gene3D" id="3.30.1380.10">
    <property type="match status" value="1"/>
</dbReference>
<gene>
    <name evidence="3" type="ORF">KZC50_15460</name>
</gene>
<dbReference type="CDD" id="cd14814">
    <property type="entry name" value="Peptidase_M15"/>
    <property type="match status" value="1"/>
</dbReference>
<evidence type="ECO:0000259" key="2">
    <source>
        <dbReference type="Pfam" id="PF02557"/>
    </source>
</evidence>
<dbReference type="InterPro" id="IPR009045">
    <property type="entry name" value="Zn_M74/Hedgehog-like"/>
</dbReference>
<dbReference type="Pfam" id="PF02557">
    <property type="entry name" value="VanY"/>
    <property type="match status" value="1"/>
</dbReference>
<dbReference type="PANTHER" id="PTHR34385">
    <property type="entry name" value="D-ALANYL-D-ALANINE CARBOXYPEPTIDASE"/>
    <property type="match status" value="1"/>
</dbReference>
<dbReference type="PANTHER" id="PTHR34385:SF1">
    <property type="entry name" value="PEPTIDOGLYCAN L-ALANYL-D-GLUTAMATE ENDOPEPTIDASE CWLK"/>
    <property type="match status" value="1"/>
</dbReference>
<dbReference type="RefSeq" id="WP_310892271.1">
    <property type="nucleotide sequence ID" value="NZ_BAAAGR010000008.1"/>
</dbReference>
<keyword evidence="1" id="KW-0732">Signal</keyword>
<reference evidence="3 4" key="1">
    <citation type="submission" date="2021-06" db="EMBL/GenBank/DDBJ databases">
        <title>Genome-based taxonomic framework of Microbacterium strains isolated from marine environment, the description of four new species and reclassification of four preexisting species.</title>
        <authorList>
            <person name="Lee S.D."/>
            <person name="Kim S.-M."/>
            <person name="Byeon Y.-S."/>
            <person name="Yang H.L."/>
            <person name="Kim I.S."/>
        </authorList>
    </citation>
    <scope>NUCLEOTIDE SEQUENCE [LARGE SCALE GENOMIC DNA]</scope>
    <source>
        <strain evidence="3 4">KACC 20514</strain>
    </source>
</reference>
<comment type="caution">
    <text evidence="3">The sequence shown here is derived from an EMBL/GenBank/DDBJ whole genome shotgun (WGS) entry which is preliminary data.</text>
</comment>
<dbReference type="SUPFAM" id="SSF55166">
    <property type="entry name" value="Hedgehog/DD-peptidase"/>
    <property type="match status" value="1"/>
</dbReference>
<dbReference type="InterPro" id="IPR052179">
    <property type="entry name" value="DD-CPase-like"/>
</dbReference>
<dbReference type="GO" id="GO:0006508">
    <property type="term" value="P:proteolysis"/>
    <property type="evidence" value="ECO:0007669"/>
    <property type="project" value="InterPro"/>
</dbReference>
<sequence length="354" mass="37433">MKWLAGAVAVLVTIPLLVLLFFSPANACGPSALVPRVAEGQTVGRWDAEQLTNAAAIIQAAGDLELDAHAAVIGVMTAMGESSLRNIDYGDNAINPDGSVADSIGLFQQQGSWGTVAERMDPATSARLFFDRLAVLDGWAGMVPTLAANAVQRNSDPYHYDPYHAEAVEVVEALTGATLDLVPGASGACAAAGDGSFSPATGAAPGPWGGFSNGKIPESALQPLPWNPDRTLRADAAQALIALNNAFRAEFGYDLPLNDAYRSYENQVRAREFWCSLGSCRNAAEPGTSNHGWGMAIDVANRQSFTISEGSPIFVWLTANAGRYGWVHPDWAKPGGTGPREAWHWEYYGLAVAA</sequence>
<accession>A0AAJ2HLX9</accession>
<dbReference type="Proteomes" id="UP001183582">
    <property type="component" value="Unassembled WGS sequence"/>
</dbReference>
<dbReference type="InterPro" id="IPR003709">
    <property type="entry name" value="VanY-like_core_dom"/>
</dbReference>
<evidence type="ECO:0000313" key="4">
    <source>
        <dbReference type="Proteomes" id="UP001183582"/>
    </source>
</evidence>
<evidence type="ECO:0000256" key="1">
    <source>
        <dbReference type="SAM" id="SignalP"/>
    </source>
</evidence>
<dbReference type="GeneID" id="301459658"/>
<dbReference type="EMBL" id="JAHWXH010000005">
    <property type="protein sequence ID" value="MDS0246995.1"/>
    <property type="molecule type" value="Genomic_DNA"/>
</dbReference>
<dbReference type="AlphaFoldDB" id="A0AAJ2HLX9"/>